<keyword evidence="3 7" id="KW-0547">Nucleotide-binding</keyword>
<dbReference type="RefSeq" id="WP_237465769.1">
    <property type="nucleotide sequence ID" value="NZ_CAKLDI010000001.1"/>
</dbReference>
<feature type="region of interest" description="Disordered" evidence="9">
    <location>
        <begin position="144"/>
        <end position="171"/>
    </location>
</feature>
<organism evidence="11 12">
    <name type="scientific">Vibrio stylophorae</name>
    <dbReference type="NCBI Taxonomy" id="659351"/>
    <lineage>
        <taxon>Bacteria</taxon>
        <taxon>Pseudomonadati</taxon>
        <taxon>Pseudomonadota</taxon>
        <taxon>Gammaproteobacteria</taxon>
        <taxon>Vibrionales</taxon>
        <taxon>Vibrionaceae</taxon>
        <taxon>Vibrio</taxon>
    </lineage>
</organism>
<dbReference type="CDD" id="cd00009">
    <property type="entry name" value="AAA"/>
    <property type="match status" value="1"/>
</dbReference>
<dbReference type="PROSITE" id="PS00870">
    <property type="entry name" value="CLPAB_1"/>
    <property type="match status" value="1"/>
</dbReference>
<evidence type="ECO:0000313" key="11">
    <source>
        <dbReference type="EMBL" id="CAH0533364.1"/>
    </source>
</evidence>
<dbReference type="PANTHER" id="PTHR11638">
    <property type="entry name" value="ATP-DEPENDENT CLP PROTEASE"/>
    <property type="match status" value="1"/>
</dbReference>
<keyword evidence="11" id="KW-0378">Hydrolase</keyword>
<accession>A0ABN8DQB7</accession>
<dbReference type="InterPro" id="IPR018368">
    <property type="entry name" value="ClpA/B_CS1"/>
</dbReference>
<dbReference type="InterPro" id="IPR003959">
    <property type="entry name" value="ATPase_AAA_core"/>
</dbReference>
<evidence type="ECO:0000313" key="12">
    <source>
        <dbReference type="Proteomes" id="UP000838672"/>
    </source>
</evidence>
<dbReference type="Gene3D" id="3.40.50.300">
    <property type="entry name" value="P-loop containing nucleotide triphosphate hydrolases"/>
    <property type="match status" value="2"/>
</dbReference>
<dbReference type="InterPro" id="IPR027417">
    <property type="entry name" value="P-loop_NTPase"/>
</dbReference>
<dbReference type="InterPro" id="IPR041546">
    <property type="entry name" value="ClpA/ClpB_AAA_lid"/>
</dbReference>
<evidence type="ECO:0000256" key="2">
    <source>
        <dbReference type="ARBA" id="ARBA00022737"/>
    </source>
</evidence>
<dbReference type="Pfam" id="PF02861">
    <property type="entry name" value="Clp_N"/>
    <property type="match status" value="1"/>
</dbReference>
<gene>
    <name evidence="11" type="primary">clpA</name>
    <name evidence="11" type="ORF">VST7929_01230</name>
</gene>
<dbReference type="GO" id="GO:0006508">
    <property type="term" value="P:proteolysis"/>
    <property type="evidence" value="ECO:0007669"/>
    <property type="project" value="UniProtKB-KW"/>
</dbReference>
<keyword evidence="4 7" id="KW-0067">ATP-binding</keyword>
<dbReference type="Proteomes" id="UP000838672">
    <property type="component" value="Unassembled WGS sequence"/>
</dbReference>
<dbReference type="NCBIfam" id="TIGR02639">
    <property type="entry name" value="ClpA"/>
    <property type="match status" value="1"/>
</dbReference>
<dbReference type="Pfam" id="PF07724">
    <property type="entry name" value="AAA_2"/>
    <property type="match status" value="1"/>
</dbReference>
<evidence type="ECO:0000256" key="6">
    <source>
        <dbReference type="PROSITE-ProRule" id="PRU01251"/>
    </source>
</evidence>
<dbReference type="InterPro" id="IPR004176">
    <property type="entry name" value="Clp_R_N"/>
</dbReference>
<dbReference type="Pfam" id="PF00004">
    <property type="entry name" value="AAA"/>
    <property type="match status" value="1"/>
</dbReference>
<dbReference type="PROSITE" id="PS51903">
    <property type="entry name" value="CLP_R"/>
    <property type="match status" value="1"/>
</dbReference>
<evidence type="ECO:0000256" key="5">
    <source>
        <dbReference type="ARBA" id="ARBA00023186"/>
    </source>
</evidence>
<evidence type="ECO:0000256" key="9">
    <source>
        <dbReference type="SAM" id="MobiDB-lite"/>
    </source>
</evidence>
<dbReference type="Pfam" id="PF10431">
    <property type="entry name" value="ClpB_D2-small"/>
    <property type="match status" value="1"/>
</dbReference>
<dbReference type="InterPro" id="IPR050130">
    <property type="entry name" value="ClpA_ClpB"/>
</dbReference>
<reference evidence="11" key="1">
    <citation type="submission" date="2021-11" db="EMBL/GenBank/DDBJ databases">
        <authorList>
            <person name="Rodrigo-Torres L."/>
            <person name="Arahal R. D."/>
            <person name="Lucena T."/>
        </authorList>
    </citation>
    <scope>NUCLEOTIDE SEQUENCE</scope>
    <source>
        <strain evidence="11">CECT 7929</strain>
    </source>
</reference>
<dbReference type="SUPFAM" id="SSF81923">
    <property type="entry name" value="Double Clp-N motif"/>
    <property type="match status" value="1"/>
</dbReference>
<keyword evidence="8" id="KW-0175">Coiled coil</keyword>
<comment type="similarity">
    <text evidence="1 7">Belongs to the ClpA/ClpB family.</text>
</comment>
<dbReference type="PROSITE" id="PS00871">
    <property type="entry name" value="CLPAB_2"/>
    <property type="match status" value="1"/>
</dbReference>
<evidence type="ECO:0000256" key="8">
    <source>
        <dbReference type="SAM" id="Coils"/>
    </source>
</evidence>
<feature type="coiled-coil region" evidence="8">
    <location>
        <begin position="3"/>
        <end position="57"/>
    </location>
</feature>
<dbReference type="Pfam" id="PF17871">
    <property type="entry name" value="AAA_lid_9"/>
    <property type="match status" value="1"/>
</dbReference>
<evidence type="ECO:0000256" key="7">
    <source>
        <dbReference type="RuleBase" id="RU004432"/>
    </source>
</evidence>
<dbReference type="InterPro" id="IPR001270">
    <property type="entry name" value="ClpA/B"/>
</dbReference>
<evidence type="ECO:0000256" key="4">
    <source>
        <dbReference type="ARBA" id="ARBA00022840"/>
    </source>
</evidence>
<keyword evidence="2 6" id="KW-0677">Repeat</keyword>
<protein>
    <submittedName>
        <fullName evidence="11">ATP-dependent Clp protease ATP-binding subunit ClpA</fullName>
    </submittedName>
</protein>
<dbReference type="CDD" id="cd19499">
    <property type="entry name" value="RecA-like_ClpB_Hsp104-like"/>
    <property type="match status" value="1"/>
</dbReference>
<dbReference type="Gene3D" id="1.10.8.60">
    <property type="match status" value="2"/>
</dbReference>
<dbReference type="SMART" id="SM00382">
    <property type="entry name" value="AAA"/>
    <property type="match status" value="2"/>
</dbReference>
<dbReference type="PANTHER" id="PTHR11638:SF111">
    <property type="entry name" value="ATP-DEPENDENT CLP PROTEASE ATP-BINDING SUBUNIT CLPA"/>
    <property type="match status" value="1"/>
</dbReference>
<dbReference type="EMBL" id="CAKLDI010000001">
    <property type="protein sequence ID" value="CAH0533364.1"/>
    <property type="molecule type" value="Genomic_DNA"/>
</dbReference>
<dbReference type="NCBIfam" id="NF008263">
    <property type="entry name" value="PRK11034.1"/>
    <property type="match status" value="1"/>
</dbReference>
<dbReference type="SMART" id="SM01086">
    <property type="entry name" value="ClpB_D2-small"/>
    <property type="match status" value="1"/>
</dbReference>
<feature type="compositionally biased region" description="Polar residues" evidence="9">
    <location>
        <begin position="150"/>
        <end position="171"/>
    </location>
</feature>
<dbReference type="GO" id="GO:0008233">
    <property type="term" value="F:peptidase activity"/>
    <property type="evidence" value="ECO:0007669"/>
    <property type="project" value="UniProtKB-KW"/>
</dbReference>
<comment type="caution">
    <text evidence="11">The sequence shown here is derived from an EMBL/GenBank/DDBJ whole genome shotgun (WGS) entry which is preliminary data.</text>
</comment>
<keyword evidence="5 7" id="KW-0143">Chaperone</keyword>
<proteinExistence type="inferred from homology"/>
<dbReference type="InterPro" id="IPR013461">
    <property type="entry name" value="ClpA"/>
</dbReference>
<dbReference type="InterPro" id="IPR028299">
    <property type="entry name" value="ClpA/B_CS2"/>
</dbReference>
<dbReference type="SUPFAM" id="SSF52540">
    <property type="entry name" value="P-loop containing nucleoside triphosphate hydrolases"/>
    <property type="match status" value="2"/>
</dbReference>
<evidence type="ECO:0000256" key="3">
    <source>
        <dbReference type="ARBA" id="ARBA00022741"/>
    </source>
</evidence>
<dbReference type="InterPro" id="IPR036628">
    <property type="entry name" value="Clp_N_dom_sf"/>
</dbReference>
<dbReference type="GO" id="GO:0005524">
    <property type="term" value="F:ATP binding"/>
    <property type="evidence" value="ECO:0007669"/>
    <property type="project" value="UniProtKB-KW"/>
</dbReference>
<dbReference type="InterPro" id="IPR019489">
    <property type="entry name" value="Clp_ATPase_C"/>
</dbReference>
<dbReference type="PRINTS" id="PR00300">
    <property type="entry name" value="CLPPROTEASEA"/>
</dbReference>
<dbReference type="Gene3D" id="1.10.1780.10">
    <property type="entry name" value="Clp, N-terminal domain"/>
    <property type="match status" value="1"/>
</dbReference>
<evidence type="ECO:0000256" key="1">
    <source>
        <dbReference type="ARBA" id="ARBA00008675"/>
    </source>
</evidence>
<dbReference type="InterPro" id="IPR003593">
    <property type="entry name" value="AAA+_ATPase"/>
</dbReference>
<feature type="domain" description="Clp R" evidence="10">
    <location>
        <begin position="1"/>
        <end position="145"/>
    </location>
</feature>
<sequence>MLNKELEASLNGAFAQAREQRHEFMTVEHLLLALLDNASAREALEACLVNLERLRTELASFIAQTTPLIPKDDETRETQPTLSFQRVLQRAVFHVQSSGRTEVTGANVLVAIFSEQESHAAYLLKKNDVSRLDVVNFISHGISKDDSHSEGLSGQGPSHQPGELNSGSTETANEDRLENFATNLNQLARVGGIDPLIGRDKELERTIQVLCRRRKNNPLLVGEAGVGKTAIAEGLAWRIVEEQVPDVMRDCVIYSLDIGSLLAGTKYRGDFEKRFKAVLKQLEQEEDAILFIDEIHTIVGAGAASGGQVDAANLIKPLLSSGKLRCIGSTTYQEYGSIFEKERALARRFQKIDVVEPSIDDTTKILMGLKSKYEDHHEVKYTNKAIRAAVELSAKYINERHLPDKAIDVIDEAGARCRLVVASKRKKTINVSDIESMIAKMARIPEKSVSSSDRDVLQSLDEKLKMLVFGQDSAISALSEAIKLSRAGLGAEHKPVGSFLFAGPTGVGKTEVTVQLAKCLGIELLRFDMSEYMERHTVSRLIGAPPGYVGYDQGGLLTDAVIKHPHAVVLLDEIEKAHPDVFNLLLQVMDNGTLTDNNGRKADFRNVILVMTTNAGVSETIRKSIGLIQQDHSHDAMGEIKKVFTPEFRNRLDNIIWFNHLDVSILTQVVDKFIVELQAQLDARGVSMEVSDEARIWLGNQGYDRAMGARPMARVIQENLKKPLANELLFGCLASGGSVRVDLQDDKLTFDYSTTEATVN</sequence>
<name>A0ABN8DQB7_9VIBR</name>
<keyword evidence="11" id="KW-0645">Protease</keyword>
<keyword evidence="12" id="KW-1185">Reference proteome</keyword>
<evidence type="ECO:0000259" key="10">
    <source>
        <dbReference type="PROSITE" id="PS51903"/>
    </source>
</evidence>